<dbReference type="InterPro" id="IPR025110">
    <property type="entry name" value="AMP-bd_C"/>
</dbReference>
<dbReference type="PANTHER" id="PTHR43201:SF5">
    <property type="entry name" value="MEDIUM-CHAIN ACYL-COA LIGASE ACSF2, MITOCHONDRIAL"/>
    <property type="match status" value="1"/>
</dbReference>
<dbReference type="GO" id="GO:0031956">
    <property type="term" value="F:medium-chain fatty acid-CoA ligase activity"/>
    <property type="evidence" value="ECO:0007669"/>
    <property type="project" value="TreeGrafter"/>
</dbReference>
<protein>
    <recommendedName>
        <fullName evidence="7">Long-chain-fatty-acid--CoA ligase</fullName>
    </recommendedName>
</protein>
<dbReference type="PANTHER" id="PTHR43201">
    <property type="entry name" value="ACYL-COA SYNTHETASE"/>
    <property type="match status" value="1"/>
</dbReference>
<dbReference type="Proteomes" id="UP000002748">
    <property type="component" value="Unassembled WGS sequence"/>
</dbReference>
<accession>J5SJK0</accession>
<proteinExistence type="inferred from homology"/>
<dbReference type="Gene3D" id="3.30.300.30">
    <property type="match status" value="1"/>
</dbReference>
<evidence type="ECO:0000256" key="2">
    <source>
        <dbReference type="ARBA" id="ARBA00022598"/>
    </source>
</evidence>
<gene>
    <name evidence="5" type="ORF">A1Q1_05566</name>
</gene>
<sequence>MLHPALKATRPLLRPAAALRPTVPLLRPAKPLLGVDECDRLLTYPGSPFETERVNVNGRDLRVWKNWGQKQLLSTPIAAPEPFEAREAVTFADAYEKAVNLAAVLTEHGIGAGTRVAVGGVNSTGWVVSFLAVCLAGGVPVLLNNGLHVDAQRHCLQLTKPHLTLVDDKLAAQLAGKWETWCWSPIDHLQDRTGITALHIIHSAPYQTARHKLREGVDPVVAAEKAIAPRDGSALLSIPLFHVQGCLSWLILALHNGSKLVFMRHWSVPMAVKLMVEESVGKIGGVPAVATAILQSPLVPKDYQLETVAYGGATPPTDLAKNLVERWPKLIPATGWGMTETSGFHTGFLGQEYLDKPHGAGQVLPVTELKVVDAAGNEVPPGETGTLLCRGQTLMKEYVGNAKATSESFREGGWFDTGDIAFIDEFGDLHLVDRAKEIIVRGGENIASAEVERALLSDPRVAEACAVPVPCEVMSERVGVAVTLAPGAEATPREIAETAWPKLRYCARPDIAVIVDKMPWTPSQKVVRGDVKKLVQEEWERIGRKPLVDSRDARARM</sequence>
<comment type="similarity">
    <text evidence="1">Belongs to the ATP-dependent AMP-binding enzyme family.</text>
</comment>
<comment type="caution">
    <text evidence="5">The sequence shown here is derived from an EMBL/GenBank/DDBJ whole genome shotgun (WGS) entry which is preliminary data.</text>
</comment>
<dbReference type="SUPFAM" id="SSF56801">
    <property type="entry name" value="Acetyl-CoA synthetase-like"/>
    <property type="match status" value="1"/>
</dbReference>
<dbReference type="GeneID" id="25989078"/>
<evidence type="ECO:0000313" key="5">
    <source>
        <dbReference type="EMBL" id="EJT45946.1"/>
    </source>
</evidence>
<evidence type="ECO:0000259" key="3">
    <source>
        <dbReference type="Pfam" id="PF00501"/>
    </source>
</evidence>
<dbReference type="Pfam" id="PF13193">
    <property type="entry name" value="AMP-binding_C"/>
    <property type="match status" value="1"/>
</dbReference>
<dbReference type="InterPro" id="IPR042099">
    <property type="entry name" value="ANL_N_sf"/>
</dbReference>
<dbReference type="Gene3D" id="2.30.38.10">
    <property type="entry name" value="Luciferase, Domain 3"/>
    <property type="match status" value="1"/>
</dbReference>
<dbReference type="HOGENOM" id="CLU_000022_59_0_1"/>
<evidence type="ECO:0008006" key="7">
    <source>
        <dbReference type="Google" id="ProtNLM"/>
    </source>
</evidence>
<dbReference type="GO" id="GO:0006631">
    <property type="term" value="P:fatty acid metabolic process"/>
    <property type="evidence" value="ECO:0007669"/>
    <property type="project" value="TreeGrafter"/>
</dbReference>
<dbReference type="VEuPathDB" id="FungiDB:A1Q1_05566"/>
<dbReference type="RefSeq" id="XP_014176250.1">
    <property type="nucleotide sequence ID" value="XM_014320775.1"/>
</dbReference>
<feature type="domain" description="AMP-binding enzyme C-terminal" evidence="4">
    <location>
        <begin position="450"/>
        <end position="525"/>
    </location>
</feature>
<dbReference type="EMBL" id="ALBS01000316">
    <property type="protein sequence ID" value="EJT45946.1"/>
    <property type="molecule type" value="Genomic_DNA"/>
</dbReference>
<keyword evidence="2" id="KW-0436">Ligase</keyword>
<evidence type="ECO:0000259" key="4">
    <source>
        <dbReference type="Pfam" id="PF13193"/>
    </source>
</evidence>
<organism evidence="5 6">
    <name type="scientific">Trichosporon asahii var. asahii (strain ATCC 90039 / CBS 2479 / JCM 2466 / KCTC 7840 / NBRC 103889/ NCYC 2677 / UAMH 7654)</name>
    <name type="common">Yeast</name>
    <dbReference type="NCBI Taxonomy" id="1186058"/>
    <lineage>
        <taxon>Eukaryota</taxon>
        <taxon>Fungi</taxon>
        <taxon>Dikarya</taxon>
        <taxon>Basidiomycota</taxon>
        <taxon>Agaricomycotina</taxon>
        <taxon>Tremellomycetes</taxon>
        <taxon>Trichosporonales</taxon>
        <taxon>Trichosporonaceae</taxon>
        <taxon>Trichosporon</taxon>
    </lineage>
</organism>
<dbReference type="KEGG" id="tasa:A1Q1_05566"/>
<dbReference type="InterPro" id="IPR000873">
    <property type="entry name" value="AMP-dep_synth/lig_dom"/>
</dbReference>
<dbReference type="InterPro" id="IPR045851">
    <property type="entry name" value="AMP-bd_C_sf"/>
</dbReference>
<evidence type="ECO:0000256" key="1">
    <source>
        <dbReference type="ARBA" id="ARBA00006432"/>
    </source>
</evidence>
<name>J5SJK0_TRIAS</name>
<evidence type="ECO:0000313" key="6">
    <source>
        <dbReference type="Proteomes" id="UP000002748"/>
    </source>
</evidence>
<dbReference type="OrthoDB" id="10253115at2759"/>
<dbReference type="Pfam" id="PF00501">
    <property type="entry name" value="AMP-binding"/>
    <property type="match status" value="2"/>
</dbReference>
<dbReference type="Gene3D" id="3.40.50.12780">
    <property type="entry name" value="N-terminal domain of ligase-like"/>
    <property type="match status" value="1"/>
</dbReference>
<feature type="domain" description="AMP-dependent synthetase/ligase" evidence="3">
    <location>
        <begin position="231"/>
        <end position="398"/>
    </location>
</feature>
<reference evidence="5 6" key="1">
    <citation type="journal article" date="2012" name="Eukaryot. Cell">
        <title>Draft genome sequence of CBS 2479, the standard type strain of Trichosporon asahii.</title>
        <authorList>
            <person name="Yang R.Y."/>
            <person name="Li H.T."/>
            <person name="Zhu H."/>
            <person name="Zhou G.P."/>
            <person name="Wang M."/>
            <person name="Wang L."/>
        </authorList>
    </citation>
    <scope>NUCLEOTIDE SEQUENCE [LARGE SCALE GENOMIC DNA]</scope>
    <source>
        <strain evidence="6">ATCC 90039 / CBS 2479 / JCM 2466 / KCTC 7840 / NCYC 2677 / UAMH 7654</strain>
    </source>
</reference>
<dbReference type="AlphaFoldDB" id="J5SJK0"/>
<feature type="domain" description="AMP-dependent synthetase/ligase" evidence="3">
    <location>
        <begin position="85"/>
        <end position="173"/>
    </location>
</feature>
<dbReference type="Gene3D" id="3.40.50.980">
    <property type="match status" value="1"/>
</dbReference>